<organism evidence="3 4">
    <name type="scientific">Mesorhizobium plurifarium</name>
    <dbReference type="NCBI Taxonomy" id="69974"/>
    <lineage>
        <taxon>Bacteria</taxon>
        <taxon>Pseudomonadati</taxon>
        <taxon>Pseudomonadota</taxon>
        <taxon>Alphaproteobacteria</taxon>
        <taxon>Hyphomicrobiales</taxon>
        <taxon>Phyllobacteriaceae</taxon>
        <taxon>Mesorhizobium</taxon>
    </lineage>
</organism>
<dbReference type="Pfam" id="PF18013">
    <property type="entry name" value="Phage_lysozyme2"/>
    <property type="match status" value="1"/>
</dbReference>
<reference evidence="4" key="1">
    <citation type="submission" date="2014-08" db="EMBL/GenBank/DDBJ databases">
        <authorList>
            <person name="Edwards T."/>
        </authorList>
    </citation>
    <scope>NUCLEOTIDE SEQUENCE [LARGE SCALE GENOMIC DNA]</scope>
</reference>
<protein>
    <recommendedName>
        <fullName evidence="2">Phage tail lysozyme domain-containing protein</fullName>
    </recommendedName>
</protein>
<feature type="region of interest" description="Disordered" evidence="1">
    <location>
        <begin position="260"/>
        <end position="284"/>
    </location>
</feature>
<gene>
    <name evidence="3" type="ORF">MPL1032_190159</name>
</gene>
<evidence type="ECO:0000259" key="2">
    <source>
        <dbReference type="Pfam" id="PF18013"/>
    </source>
</evidence>
<proteinExistence type="predicted"/>
<dbReference type="AlphaFoldDB" id="A0A0K2VUZ2"/>
<evidence type="ECO:0000313" key="4">
    <source>
        <dbReference type="Proteomes" id="UP000182888"/>
    </source>
</evidence>
<dbReference type="InterPro" id="IPR041219">
    <property type="entry name" value="Phage_lysozyme2"/>
</dbReference>
<evidence type="ECO:0000256" key="1">
    <source>
        <dbReference type="SAM" id="MobiDB-lite"/>
    </source>
</evidence>
<sequence>MANRQREPVSYRPFRTQPLLADGLLAVNRPDGSLLARTSEALFSMADQFGARADRQAEREGALAGEQAALAGAPSAGFEPGTDPASVQLTGGKQLTGTQAQKAAQAKAYLMSKHGWSNAAASGMVGQISQESAFNTNAVNAGDGNDGSDSIGMGQWNGRRARALRAFAAQQGKPVNDFETQLDFIVHELGTTEKGVGNRLKAARTVEEATAAAIGYERPKGWTPDNPQGGHGWANRLAAARSVYGFPVAGGTATAVAAPADGDKTASTTPEAGAGTPDKFTIGGGTFRPTGADTIYGRAYDEAGAKTYLQMVDNEMRSTTDQVFQKYKDDPVKLQQAFTDLKGQLAKDHIFPQIRADFEVGYDRLANAYMGQARDNLARKVQAQDRADFIDRTSQLETDQQRRLASFDAGSEEAANAVAADQAAIDDHYDDAVRRGVLDADDAEKAKIVSRRNSALAYYDKQAQALDADGVASMKKEMTTDFADGGIAGLDGDGWATLSAHLDRTERAKRSQAVRQEKDFQKRGDAMALRLQQGLEIDPAELSKLMLDTSTTPGGKAIMQETFAKISAARSINDMSLQDATAHVAGLRKQYGQDATAGQARTLAFAEKMLAEKRKAITTDSVSYAEKQGIVPATPNLTDASTPEDMTAIVSQRAQSAEDAAKELGVAPRYLKAGEALAVSKAIKANPEQGAAMAGAIVAGAGEAAPLVLSEFGKDAPMIAEAGAIIAANGSQRAAEDVIAGYGKDAGGKQLKGLKPDAAQASFRGVIGSALAAQPEDALQIGRAAAAIARKRIADEQLDPTSDEAIAVHDQAVQEAAGAVYDRGVQYGGFTDTGGGWFSRGAKVWVPNDIRADRFDDLIDAVTDDDLATLAVKPKGGIGVAGRFGTGRVKQGMAATLQGARPVAVNGGFAFALGDPAGDDPQWIMGSDGKPFVLDLLALRDRLAPRVPGAFR</sequence>
<feature type="domain" description="Phage tail lysozyme" evidence="2">
    <location>
        <begin position="103"/>
        <end position="244"/>
    </location>
</feature>
<dbReference type="EMBL" id="CCND01000011">
    <property type="protein sequence ID" value="CDX54578.1"/>
    <property type="molecule type" value="Genomic_DNA"/>
</dbReference>
<dbReference type="Proteomes" id="UP000182888">
    <property type="component" value="Unassembled WGS sequence"/>
</dbReference>
<evidence type="ECO:0000313" key="3">
    <source>
        <dbReference type="EMBL" id="CDX54578.1"/>
    </source>
</evidence>
<accession>A0A0K2VUZ2</accession>
<dbReference type="Gene3D" id="1.10.530.10">
    <property type="match status" value="1"/>
</dbReference>
<name>A0A0K2VUZ2_MESPL</name>